<dbReference type="SUPFAM" id="SSF46565">
    <property type="entry name" value="Chaperone J-domain"/>
    <property type="match status" value="1"/>
</dbReference>
<evidence type="ECO:0000256" key="1">
    <source>
        <dbReference type="SAM" id="Coils"/>
    </source>
</evidence>
<dbReference type="GO" id="GO:0005634">
    <property type="term" value="C:nucleus"/>
    <property type="evidence" value="ECO:0007669"/>
    <property type="project" value="TreeGrafter"/>
</dbReference>
<dbReference type="PANTHER" id="PTHR44144">
    <property type="entry name" value="DNAJ HOMOLOG SUBFAMILY C MEMBER 9"/>
    <property type="match status" value="1"/>
</dbReference>
<dbReference type="CDD" id="cd06257">
    <property type="entry name" value="DnaJ"/>
    <property type="match status" value="1"/>
</dbReference>
<dbReference type="Pfam" id="PF00226">
    <property type="entry name" value="DnaJ"/>
    <property type="match status" value="1"/>
</dbReference>
<dbReference type="PANTHER" id="PTHR44144:SF1">
    <property type="entry name" value="DNAJ HOMOLOG SUBFAMILY C MEMBER 9"/>
    <property type="match status" value="1"/>
</dbReference>
<dbReference type="AlphaFoldDB" id="A0A9W4TZ36"/>
<dbReference type="InterPro" id="IPR001623">
    <property type="entry name" value="DnaJ_domain"/>
</dbReference>
<dbReference type="Pfam" id="PF23302">
    <property type="entry name" value="HTH_DNAJC9"/>
    <property type="match status" value="1"/>
</dbReference>
<dbReference type="GO" id="GO:0031072">
    <property type="term" value="F:heat shock protein binding"/>
    <property type="evidence" value="ECO:0007669"/>
    <property type="project" value="TreeGrafter"/>
</dbReference>
<protein>
    <recommendedName>
        <fullName evidence="2">J domain-containing protein</fullName>
    </recommendedName>
</protein>
<dbReference type="InterPro" id="IPR018253">
    <property type="entry name" value="DnaJ_domain_CS"/>
</dbReference>
<evidence type="ECO:0000313" key="4">
    <source>
        <dbReference type="Proteomes" id="UP001152885"/>
    </source>
</evidence>
<dbReference type="Proteomes" id="UP001152885">
    <property type="component" value="Unassembled WGS sequence"/>
</dbReference>
<organism evidence="3 4">
    <name type="scientific">Candida verbasci</name>
    <dbReference type="NCBI Taxonomy" id="1227364"/>
    <lineage>
        <taxon>Eukaryota</taxon>
        <taxon>Fungi</taxon>
        <taxon>Dikarya</taxon>
        <taxon>Ascomycota</taxon>
        <taxon>Saccharomycotina</taxon>
        <taxon>Pichiomycetes</taxon>
        <taxon>Debaryomycetaceae</taxon>
        <taxon>Candida/Lodderomyces clade</taxon>
        <taxon>Candida</taxon>
    </lineage>
</organism>
<sequence>MGIPFPDLDPYEILEVDKSSSPIYIKKAYKKLCLKYHPDKLQQQQDQQEDSEIFTKIQFAFSILNDPIKRQRYDTTGSLDEYDADSNFNWKDYFDSMNEKITIEMIEEDKLKYQNSGEEKQDIISNFTYYEGDFLKLFELIPHLEFTETEEQRIYKVLEDEIPNLKLDKSILKSWEKYTKSRKTKVKQMLKKLAKEAKEAEELEKQLKIKDKSVGLSDLSMLIKKRQSNRLDDLINSLESKYSQKRGKKRTTKELDDDEFEKIQNEIKRSK</sequence>
<proteinExistence type="predicted"/>
<evidence type="ECO:0000259" key="2">
    <source>
        <dbReference type="PROSITE" id="PS50076"/>
    </source>
</evidence>
<dbReference type="PROSITE" id="PS50076">
    <property type="entry name" value="DNAJ_2"/>
    <property type="match status" value="1"/>
</dbReference>
<dbReference type="PROSITE" id="PS00636">
    <property type="entry name" value="DNAJ_1"/>
    <property type="match status" value="1"/>
</dbReference>
<dbReference type="GO" id="GO:0005737">
    <property type="term" value="C:cytoplasm"/>
    <property type="evidence" value="ECO:0007669"/>
    <property type="project" value="TreeGrafter"/>
</dbReference>
<dbReference type="OrthoDB" id="110024at2759"/>
<feature type="coiled-coil region" evidence="1">
    <location>
        <begin position="183"/>
        <end position="213"/>
    </location>
</feature>
<dbReference type="EMBL" id="CANTUO010000004">
    <property type="protein sequence ID" value="CAI5759187.1"/>
    <property type="molecule type" value="Genomic_DNA"/>
</dbReference>
<dbReference type="InterPro" id="IPR052594">
    <property type="entry name" value="J_domain-containing_protein"/>
</dbReference>
<dbReference type="InterPro" id="IPR056453">
    <property type="entry name" value="HTH_DNAJC9"/>
</dbReference>
<comment type="caution">
    <text evidence="3">The sequence shown here is derived from an EMBL/GenBank/DDBJ whole genome shotgun (WGS) entry which is preliminary data.</text>
</comment>
<name>A0A9W4TZ36_9ASCO</name>
<keyword evidence="4" id="KW-1185">Reference proteome</keyword>
<dbReference type="SMART" id="SM00271">
    <property type="entry name" value="DnaJ"/>
    <property type="match status" value="1"/>
</dbReference>
<dbReference type="Gene3D" id="1.10.287.110">
    <property type="entry name" value="DnaJ domain"/>
    <property type="match status" value="1"/>
</dbReference>
<accession>A0A9W4TZ36</accession>
<reference evidence="3" key="1">
    <citation type="submission" date="2022-12" db="EMBL/GenBank/DDBJ databases">
        <authorList>
            <person name="Brejova B."/>
        </authorList>
    </citation>
    <scope>NUCLEOTIDE SEQUENCE</scope>
</reference>
<evidence type="ECO:0000313" key="3">
    <source>
        <dbReference type="EMBL" id="CAI5759187.1"/>
    </source>
</evidence>
<feature type="domain" description="J" evidence="2">
    <location>
        <begin position="9"/>
        <end position="77"/>
    </location>
</feature>
<dbReference type="PRINTS" id="PR00625">
    <property type="entry name" value="JDOMAIN"/>
</dbReference>
<keyword evidence="1" id="KW-0175">Coiled coil</keyword>
<dbReference type="InterPro" id="IPR036869">
    <property type="entry name" value="J_dom_sf"/>
</dbReference>
<gene>
    <name evidence="3" type="ORF">CANVERA_P3696</name>
</gene>